<dbReference type="InterPro" id="IPR043502">
    <property type="entry name" value="DNA/RNA_pol_sf"/>
</dbReference>
<keyword evidence="4" id="KW-0234">DNA repair</keyword>
<dbReference type="Gene3D" id="3.40.1170.60">
    <property type="match status" value="1"/>
</dbReference>
<sequence length="431" mass="49591">MTCPITFSTMQEHFDALSFYASCHISFQHALRKQPVIVLSNNDGNVVAQNDKAKKLGITRGTPYFRIKEQVRQQGIHVFSSTYPLYGDMSRRIFAIIGRFIERVEVYSIDEGFFDLTGYEAIYPDLRQLAQRIQETTLRSSRIPINIGIAPTKTLCKVATWFAKKHTEHRGICVLDTPAKIKEALHEFAVGDLWGIGDRYEQLLLQQGIQTAAQLRDAPDDWVRQFMTVTGLRLVYELREQPCKALEIEPARKKSICTAPSFGTPVSALEPLREAVTTYLSRAAVKLRNQASAASYITVLLHTNYFRTNDRQYSNSRTVKLPHPSCSDGELIRYGLAALESIYREGYNFQKVGILLTDLVDWDHRQYTIFEEEPDERWKRVYSAVDQINHRFGRGRVRLASKGYEESAWLMKQNFRSPCYTTQWSDLLRVH</sequence>
<accession>A0A1I2GFA8</accession>
<evidence type="ECO:0000256" key="2">
    <source>
        <dbReference type="ARBA" id="ARBA00022763"/>
    </source>
</evidence>
<reference evidence="7 8" key="1">
    <citation type="submission" date="2016-10" db="EMBL/GenBank/DDBJ databases">
        <authorList>
            <person name="de Groot N.N."/>
        </authorList>
    </citation>
    <scope>NUCLEOTIDE SEQUENCE [LARGE SCALE GENOMIC DNA]</scope>
    <source>
        <strain evidence="7 8">DSM 26130</strain>
    </source>
</reference>
<dbReference type="AlphaFoldDB" id="A0A1I2GFA8"/>
<dbReference type="Pfam" id="PF13438">
    <property type="entry name" value="DUF4113"/>
    <property type="match status" value="1"/>
</dbReference>
<dbReference type="CDD" id="cd01700">
    <property type="entry name" value="PolY_Pol_V_umuC"/>
    <property type="match status" value="1"/>
</dbReference>
<comment type="similarity">
    <text evidence="1">Belongs to the DNA polymerase type-Y family.</text>
</comment>
<dbReference type="EMBL" id="FOLQ01000032">
    <property type="protein sequence ID" value="SFF16494.1"/>
    <property type="molecule type" value="Genomic_DNA"/>
</dbReference>
<keyword evidence="2" id="KW-0227">DNA damage</keyword>
<evidence type="ECO:0000256" key="3">
    <source>
        <dbReference type="ARBA" id="ARBA00023199"/>
    </source>
</evidence>
<dbReference type="Proteomes" id="UP000198598">
    <property type="component" value="Unassembled WGS sequence"/>
</dbReference>
<keyword evidence="5" id="KW-0742">SOS response</keyword>
<dbReference type="InterPro" id="IPR025188">
    <property type="entry name" value="DUF4113"/>
</dbReference>
<dbReference type="STRING" id="662367.SAMN05216167_13222"/>
<evidence type="ECO:0000313" key="7">
    <source>
        <dbReference type="EMBL" id="SFF16494.1"/>
    </source>
</evidence>
<dbReference type="PANTHER" id="PTHR11076:SF34">
    <property type="entry name" value="PROTEIN UMUC"/>
    <property type="match status" value="1"/>
</dbReference>
<dbReference type="GO" id="GO:0003887">
    <property type="term" value="F:DNA-directed DNA polymerase activity"/>
    <property type="evidence" value="ECO:0007669"/>
    <property type="project" value="TreeGrafter"/>
</dbReference>
<evidence type="ECO:0000259" key="6">
    <source>
        <dbReference type="PROSITE" id="PS50173"/>
    </source>
</evidence>
<evidence type="ECO:0000256" key="4">
    <source>
        <dbReference type="ARBA" id="ARBA00023204"/>
    </source>
</evidence>
<dbReference type="SUPFAM" id="SSF56672">
    <property type="entry name" value="DNA/RNA polymerases"/>
    <property type="match status" value="1"/>
</dbReference>
<dbReference type="Pfam" id="PF00817">
    <property type="entry name" value="IMS"/>
    <property type="match status" value="1"/>
</dbReference>
<dbReference type="InterPro" id="IPR017961">
    <property type="entry name" value="DNA_pol_Y-fam_little_finger"/>
</dbReference>
<keyword evidence="8" id="KW-1185">Reference proteome</keyword>
<dbReference type="InterPro" id="IPR001126">
    <property type="entry name" value="UmuC"/>
</dbReference>
<dbReference type="Gene3D" id="3.30.70.270">
    <property type="match status" value="1"/>
</dbReference>
<gene>
    <name evidence="7" type="ORF">SAMN05216167_13222</name>
</gene>
<protein>
    <submittedName>
        <fullName evidence="7">DNA polymerase V</fullName>
    </submittedName>
</protein>
<proteinExistence type="inferred from homology"/>
<dbReference type="GO" id="GO:0006281">
    <property type="term" value="P:DNA repair"/>
    <property type="evidence" value="ECO:0007669"/>
    <property type="project" value="UniProtKB-KW"/>
</dbReference>
<feature type="domain" description="UmuC" evidence="6">
    <location>
        <begin position="13"/>
        <end position="197"/>
    </location>
</feature>
<evidence type="ECO:0000313" key="8">
    <source>
        <dbReference type="Proteomes" id="UP000198598"/>
    </source>
</evidence>
<dbReference type="RefSeq" id="WP_245776908.1">
    <property type="nucleotide sequence ID" value="NZ_FOLQ01000032.1"/>
</dbReference>
<evidence type="ECO:0000256" key="5">
    <source>
        <dbReference type="ARBA" id="ARBA00023236"/>
    </source>
</evidence>
<dbReference type="Pfam" id="PF11799">
    <property type="entry name" value="IMS_C"/>
    <property type="match status" value="1"/>
</dbReference>
<dbReference type="GO" id="GO:0005829">
    <property type="term" value="C:cytosol"/>
    <property type="evidence" value="ECO:0007669"/>
    <property type="project" value="TreeGrafter"/>
</dbReference>
<dbReference type="GO" id="GO:0009432">
    <property type="term" value="P:SOS response"/>
    <property type="evidence" value="ECO:0007669"/>
    <property type="project" value="UniProtKB-KW"/>
</dbReference>
<dbReference type="GO" id="GO:0042276">
    <property type="term" value="P:error-prone translesion synthesis"/>
    <property type="evidence" value="ECO:0007669"/>
    <property type="project" value="TreeGrafter"/>
</dbReference>
<dbReference type="InterPro" id="IPR043128">
    <property type="entry name" value="Rev_trsase/Diguanyl_cyclase"/>
</dbReference>
<dbReference type="Gene3D" id="1.10.150.20">
    <property type="entry name" value="5' to 3' exonuclease, C-terminal subdomain"/>
    <property type="match status" value="1"/>
</dbReference>
<dbReference type="GO" id="GO:0003684">
    <property type="term" value="F:damaged DNA binding"/>
    <property type="evidence" value="ECO:0007669"/>
    <property type="project" value="InterPro"/>
</dbReference>
<evidence type="ECO:0000256" key="1">
    <source>
        <dbReference type="ARBA" id="ARBA00010945"/>
    </source>
</evidence>
<dbReference type="PROSITE" id="PS50173">
    <property type="entry name" value="UMUC"/>
    <property type="match status" value="1"/>
</dbReference>
<keyword evidence="3" id="KW-0741">SOS mutagenesis</keyword>
<dbReference type="PANTHER" id="PTHR11076">
    <property type="entry name" value="DNA REPAIR POLYMERASE UMUC / TRANSFERASE FAMILY MEMBER"/>
    <property type="match status" value="1"/>
</dbReference>
<organism evidence="7 8">
    <name type="scientific">Spirosoma endophyticum</name>
    <dbReference type="NCBI Taxonomy" id="662367"/>
    <lineage>
        <taxon>Bacteria</taxon>
        <taxon>Pseudomonadati</taxon>
        <taxon>Bacteroidota</taxon>
        <taxon>Cytophagia</taxon>
        <taxon>Cytophagales</taxon>
        <taxon>Cytophagaceae</taxon>
        <taxon>Spirosoma</taxon>
    </lineage>
</organism>
<dbReference type="InterPro" id="IPR050116">
    <property type="entry name" value="DNA_polymerase-Y"/>
</dbReference>
<name>A0A1I2GFA8_9BACT</name>